<dbReference type="InterPro" id="IPR038274">
    <property type="entry name" value="Atg6/Beclin_C_sf"/>
</dbReference>
<feature type="compositionally biased region" description="Low complexity" evidence="2">
    <location>
        <begin position="1193"/>
        <end position="1208"/>
    </location>
</feature>
<evidence type="ECO:0000313" key="4">
    <source>
        <dbReference type="Proteomes" id="UP000037923"/>
    </source>
</evidence>
<keyword evidence="4" id="KW-1185">Reference proteome</keyword>
<dbReference type="EMBL" id="LGTL01000028">
    <property type="protein sequence ID" value="KPA74742.1"/>
    <property type="molecule type" value="Genomic_DNA"/>
</dbReference>
<dbReference type="Gene3D" id="1.10.418.40">
    <property type="entry name" value="Autophagy protein 6/Beclin 1"/>
    <property type="match status" value="1"/>
</dbReference>
<dbReference type="OMA" id="IWTLGMK"/>
<reference evidence="3 4" key="1">
    <citation type="submission" date="2015-07" db="EMBL/GenBank/DDBJ databases">
        <title>High-quality genome of monoxenous trypanosomatid Leptomonas pyrrhocoris.</title>
        <authorList>
            <person name="Flegontov P."/>
            <person name="Butenko A."/>
            <person name="Firsov S."/>
            <person name="Vlcek C."/>
            <person name="Logacheva M.D."/>
            <person name="Field M."/>
            <person name="Filatov D."/>
            <person name="Flegontova O."/>
            <person name="Gerasimov E."/>
            <person name="Jackson A.P."/>
            <person name="Kelly S."/>
            <person name="Opperdoes F."/>
            <person name="O'Reilly A."/>
            <person name="Votypka J."/>
            <person name="Yurchenko V."/>
            <person name="Lukes J."/>
        </authorList>
    </citation>
    <scope>NUCLEOTIDE SEQUENCE [LARGE SCALE GENOMIC DNA]</scope>
    <source>
        <strain evidence="3">H10</strain>
    </source>
</reference>
<feature type="compositionally biased region" description="Pro residues" evidence="2">
    <location>
        <begin position="93"/>
        <end position="105"/>
    </location>
</feature>
<proteinExistence type="predicted"/>
<dbReference type="GO" id="GO:0034271">
    <property type="term" value="C:phosphatidylinositol 3-kinase complex, class III, type I"/>
    <property type="evidence" value="ECO:0007669"/>
    <property type="project" value="TreeGrafter"/>
</dbReference>
<keyword evidence="1" id="KW-0175">Coiled coil</keyword>
<feature type="region of interest" description="Disordered" evidence="2">
    <location>
        <begin position="210"/>
        <end position="273"/>
    </location>
</feature>
<feature type="region of interest" description="Disordered" evidence="2">
    <location>
        <begin position="412"/>
        <end position="543"/>
    </location>
</feature>
<dbReference type="GO" id="GO:0043548">
    <property type="term" value="F:phosphatidylinositol 3-kinase binding"/>
    <property type="evidence" value="ECO:0007669"/>
    <property type="project" value="TreeGrafter"/>
</dbReference>
<sequence>MNSDGDVTPPRLTSSTPGSPNRLGSAGLATTNSGVTTPKPSAARQAANANQLTTTTAAVFTTNEVAVIAPPSQIASGQRASSSSTPLLISSVTPPPLHSPPPPPADRCTFAAAAAAASSSSASLGFRARTTPHSNSSGGSNGVVGGAAPSTTNTGALRFTCCRCRRSFFVSPDERRTSVTKHSSSLAQEAPAKLVDRLSRSFAAHDAMNTEDASDPFSGPAAPSSAPLAPSLQAAVRSSYTTSGTGQRYRPLVPPRVSEHTVSTRHQDTKATSDALAEQRALIDALSLDLFTPAEVYSRAQLTELLTHAQEVLDLEDARAAPRCTRFAVANPHSLCDLAPPLSFSSAPSPTSAHTTRNARWGQHCKVAGAQLNASDTAAVVCLDEGASVVLEMSQLVSHGVQVRMPSFRMAEKGAEGTGDEGGEEEGNAMAATGQSRNGKTDNSGSSSSDLTAVETLVMSREGEGDPPNDPRSTAHREATPLRHPLQEHRSEDDDGDAGAAADGHTGPSRVGNDAAETAVRTFATPPLPPPSSSSPSVPEACSEQVHYMDTPCPAFAEKAPRQPTGNLTSAATALPFGALYRCWMRLLVHSSSASSSTLPAQPLCLDCWWEACIPPLQQRTTNALEGIESLHSILRCHSHEEKTRLWTLVSDATTAHTDPTPALRQEGDDDDGRRAIIRAASSPCTTQQQQPCPPSLSLNSVAANLFGEDEKEWLSTMAALSAPHHPRKPEGLLRTADARRSATPPPIRRSLSDRDENRNGSTAQRDTSVLQERQAELQELLLEMEEVRAQQTSLDLQNDELRGVLQALDTAHINTAPPPPSTAVFDGSGGDPAGQSAYRPALASTKDRNTPANWAGLAVAHNIREVHDAFTCRDEAAERQHMMRDLAARHAFLSATSIDAVCFPVDVSGPMGTIAGLRLGLVAPYSGSSRPPNQTARHTDVGQRDGIPSDAARSCAVEEAMCLKGFVRRQVQYTQLLLSGHTAGANVDYVEASHEDHTSAGAAAPALLSSTTTTTVVSPRVSAAEVNAACGYLLLLLNYLANVNGLSFQTAILRPAGDRSTVALLKCTSKGPGVRAGAAATSHAAASSFAIPFSFFGLFTNTAPSAASSNDRPDSPSSVSAWTAAAASASRSSCVVDYEVDFYLTDRLFAWRTFGGACVAVAACVRELSDALHESLRCWQLREAVVRRHSPAEVAESTDTEATAAAANEHGGRERSSSLTKGAAPASLLRLVETLEQSAGVGGAPAETDDPAAASPPPDCEAAVTAADAAVAAPFPLRPPYRVQGDTVDGFSVRHGSVTEAIWTLGMKKLLANVQWCMGATVELERLYAITGDDEVSGEE</sequence>
<evidence type="ECO:0000313" key="3">
    <source>
        <dbReference type="EMBL" id="KPA74742.1"/>
    </source>
</evidence>
<dbReference type="Proteomes" id="UP000037923">
    <property type="component" value="Unassembled WGS sequence"/>
</dbReference>
<feature type="compositionally biased region" description="Polar residues" evidence="2">
    <location>
        <begin position="236"/>
        <end position="246"/>
    </location>
</feature>
<dbReference type="GeneID" id="26909325"/>
<feature type="region of interest" description="Disordered" evidence="2">
    <location>
        <begin position="813"/>
        <end position="839"/>
    </location>
</feature>
<feature type="compositionally biased region" description="Polar residues" evidence="2">
    <location>
        <begin position="928"/>
        <end position="937"/>
    </location>
</feature>
<dbReference type="PANTHER" id="PTHR12768">
    <property type="entry name" value="BECLIN 1"/>
    <property type="match status" value="1"/>
</dbReference>
<feature type="region of interest" description="Disordered" evidence="2">
    <location>
        <begin position="1"/>
        <end position="50"/>
    </location>
</feature>
<dbReference type="PANTHER" id="PTHR12768:SF4">
    <property type="entry name" value="BECLIN-1"/>
    <property type="match status" value="1"/>
</dbReference>
<feature type="compositionally biased region" description="Polar residues" evidence="2">
    <location>
        <begin position="1"/>
        <end position="19"/>
    </location>
</feature>
<dbReference type="GO" id="GO:0000407">
    <property type="term" value="C:phagophore assembly site"/>
    <property type="evidence" value="ECO:0007669"/>
    <property type="project" value="TreeGrafter"/>
</dbReference>
<evidence type="ECO:0000256" key="2">
    <source>
        <dbReference type="SAM" id="MobiDB-lite"/>
    </source>
</evidence>
<feature type="compositionally biased region" description="Acidic residues" evidence="2">
    <location>
        <begin position="418"/>
        <end position="427"/>
    </location>
</feature>
<organism evidence="3 4">
    <name type="scientific">Leptomonas pyrrhocoris</name>
    <name type="common">Firebug parasite</name>
    <dbReference type="NCBI Taxonomy" id="157538"/>
    <lineage>
        <taxon>Eukaryota</taxon>
        <taxon>Discoba</taxon>
        <taxon>Euglenozoa</taxon>
        <taxon>Kinetoplastea</taxon>
        <taxon>Metakinetoplastina</taxon>
        <taxon>Trypanosomatida</taxon>
        <taxon>Trypanosomatidae</taxon>
        <taxon>Leishmaniinae</taxon>
        <taxon>Leptomonas</taxon>
    </lineage>
</organism>
<gene>
    <name evidence="3" type="ORF">ABB37_09042</name>
</gene>
<dbReference type="InterPro" id="IPR007243">
    <property type="entry name" value="Atg6/Beclin"/>
</dbReference>
<dbReference type="GO" id="GO:0000045">
    <property type="term" value="P:autophagosome assembly"/>
    <property type="evidence" value="ECO:0007669"/>
    <property type="project" value="TreeGrafter"/>
</dbReference>
<feature type="compositionally biased region" description="Low complexity" evidence="2">
    <location>
        <begin position="215"/>
        <end position="235"/>
    </location>
</feature>
<feature type="region of interest" description="Disordered" evidence="2">
    <location>
        <begin position="73"/>
        <end position="108"/>
    </location>
</feature>
<dbReference type="GO" id="GO:0034272">
    <property type="term" value="C:phosphatidylinositol 3-kinase complex, class III, type II"/>
    <property type="evidence" value="ECO:0007669"/>
    <property type="project" value="TreeGrafter"/>
</dbReference>
<dbReference type="OrthoDB" id="263940at2759"/>
<feature type="region of interest" description="Disordered" evidence="2">
    <location>
        <begin position="721"/>
        <end position="771"/>
    </location>
</feature>
<dbReference type="GO" id="GO:0000423">
    <property type="term" value="P:mitophagy"/>
    <property type="evidence" value="ECO:0007669"/>
    <property type="project" value="TreeGrafter"/>
</dbReference>
<feature type="compositionally biased region" description="Low complexity" evidence="2">
    <location>
        <begin position="81"/>
        <end position="92"/>
    </location>
</feature>
<feature type="region of interest" description="Disordered" evidence="2">
    <location>
        <begin position="1191"/>
        <end position="1222"/>
    </location>
</feature>
<dbReference type="VEuPathDB" id="TriTrypDB:LpyrH10_28_0750"/>
<feature type="coiled-coil region" evidence="1">
    <location>
        <begin position="771"/>
        <end position="798"/>
    </location>
</feature>
<feature type="region of interest" description="Disordered" evidence="2">
    <location>
        <begin position="928"/>
        <end position="948"/>
    </location>
</feature>
<feature type="region of interest" description="Disordered" evidence="2">
    <location>
        <begin position="1240"/>
        <end position="1260"/>
    </location>
</feature>
<name>A0A0N0DRI4_LEPPY</name>
<feature type="compositionally biased region" description="Polar residues" evidence="2">
    <location>
        <begin position="760"/>
        <end position="770"/>
    </location>
</feature>
<accession>A0A0N0DRI4</accession>
<evidence type="ECO:0000256" key="1">
    <source>
        <dbReference type="SAM" id="Coils"/>
    </source>
</evidence>
<feature type="compositionally biased region" description="Basic and acidic residues" evidence="2">
    <location>
        <begin position="729"/>
        <end position="741"/>
    </location>
</feature>
<feature type="compositionally biased region" description="Polar residues" evidence="2">
    <location>
        <begin position="435"/>
        <end position="451"/>
    </location>
</feature>
<protein>
    <submittedName>
        <fullName evidence="3">Uncharacterized protein</fullName>
    </submittedName>
</protein>
<comment type="caution">
    <text evidence="3">The sequence shown here is derived from an EMBL/GenBank/DDBJ whole genome shotgun (WGS) entry which is preliminary data.</text>
</comment>
<dbReference type="RefSeq" id="XP_015653181.1">
    <property type="nucleotide sequence ID" value="XM_015808290.1"/>
</dbReference>
<feature type="compositionally biased region" description="Basic and acidic residues" evidence="2">
    <location>
        <begin position="473"/>
        <end position="492"/>
    </location>
</feature>
<dbReference type="GO" id="GO:0006995">
    <property type="term" value="P:cellular response to nitrogen starvation"/>
    <property type="evidence" value="ECO:0007669"/>
    <property type="project" value="TreeGrafter"/>
</dbReference>
<dbReference type="GO" id="GO:0030674">
    <property type="term" value="F:protein-macromolecule adaptor activity"/>
    <property type="evidence" value="ECO:0007669"/>
    <property type="project" value="TreeGrafter"/>
</dbReference>
<dbReference type="GO" id="GO:0045324">
    <property type="term" value="P:late endosome to vacuole transport"/>
    <property type="evidence" value="ECO:0007669"/>
    <property type="project" value="TreeGrafter"/>
</dbReference>
<feature type="region of interest" description="Disordered" evidence="2">
    <location>
        <begin position="124"/>
        <end position="147"/>
    </location>
</feature>
<feature type="compositionally biased region" description="Polar residues" evidence="2">
    <location>
        <begin position="28"/>
        <end position="39"/>
    </location>
</feature>